<sequence>MKNFVNGQITLNIAALTNLNLSEIEERLMLDIQQTFKSVSADLETLELEIESVESMDLQVVDAETGEEVYDEELV</sequence>
<evidence type="ECO:0000313" key="1">
    <source>
        <dbReference type="EMBL" id="PKG26954.1"/>
    </source>
</evidence>
<proteinExistence type="predicted"/>
<dbReference type="Proteomes" id="UP000233343">
    <property type="component" value="Unassembled WGS sequence"/>
</dbReference>
<evidence type="ECO:0000313" key="2">
    <source>
        <dbReference type="Proteomes" id="UP000233343"/>
    </source>
</evidence>
<keyword evidence="2" id="KW-1185">Reference proteome</keyword>
<comment type="caution">
    <text evidence="1">The sequence shown here is derived from an EMBL/GenBank/DDBJ whole genome shotgun (WGS) entry which is preliminary data.</text>
</comment>
<dbReference type="EMBL" id="PISD01000053">
    <property type="protein sequence ID" value="PKG26954.1"/>
    <property type="molecule type" value="Genomic_DNA"/>
</dbReference>
<organism evidence="1 2">
    <name type="scientific">Cytobacillus horneckiae</name>
    <dbReference type="NCBI Taxonomy" id="549687"/>
    <lineage>
        <taxon>Bacteria</taxon>
        <taxon>Bacillati</taxon>
        <taxon>Bacillota</taxon>
        <taxon>Bacilli</taxon>
        <taxon>Bacillales</taxon>
        <taxon>Bacillaceae</taxon>
        <taxon>Cytobacillus</taxon>
    </lineage>
</organism>
<dbReference type="RefSeq" id="WP_066196487.1">
    <property type="nucleotide sequence ID" value="NZ_JARSFA010000007.1"/>
</dbReference>
<name>A0A2N0ZBU7_9BACI</name>
<gene>
    <name evidence="1" type="ORF">CWS20_21130</name>
</gene>
<dbReference type="AlphaFoldDB" id="A0A2N0ZBU7"/>
<accession>A0A2N0ZBU7</accession>
<protein>
    <submittedName>
        <fullName evidence="1">Uncharacterized protein</fullName>
    </submittedName>
</protein>
<reference evidence="1 2" key="1">
    <citation type="journal article" date="2010" name="Int. J. Syst. Evol. Microbiol.">
        <title>Bacillus horneckiae sp. nov., isolated from a spacecraft-assembly clean room.</title>
        <authorList>
            <person name="Vaishampayan P."/>
            <person name="Probst A."/>
            <person name="Krishnamurthi S."/>
            <person name="Ghosh S."/>
            <person name="Osman S."/>
            <person name="McDowall A."/>
            <person name="Ruckmani A."/>
            <person name="Mayilraj S."/>
            <person name="Venkateswaran K."/>
        </authorList>
    </citation>
    <scope>NUCLEOTIDE SEQUENCE [LARGE SCALE GENOMIC DNA]</scope>
    <source>
        <strain evidence="2">1PO1SC</strain>
    </source>
</reference>